<keyword evidence="2" id="KW-0812">Transmembrane</keyword>
<sequence>MRVLPHTHTDTHTHTHIQQGTREPDAEAFMDTLFHELAVRQNNVTGPRVLTVQGRELRLEKTCGNIADCTFKELCDRVSYFHNYLLYHSLYFFCIYLPLSFSQLRLSPACYCISLFSVLTMLCYFFSSNQIPLFFLILSLSFYPHSRLRSIVPVFLIYPLILFPDVFFYLLHCVLPLCFCLFFFYSFLLILIPSALVLAPSCPLQFYIHSSVRCSRSKTTGYF</sequence>
<dbReference type="STRING" id="8022.A0A060XPQ0"/>
<feature type="region of interest" description="Disordered" evidence="1">
    <location>
        <begin position="1"/>
        <end position="21"/>
    </location>
</feature>
<dbReference type="AlphaFoldDB" id="A0A060XPQ0"/>
<feature type="transmembrane region" description="Helical" evidence="2">
    <location>
        <begin position="183"/>
        <end position="208"/>
    </location>
</feature>
<reference evidence="3" key="1">
    <citation type="journal article" date="2014" name="Nat. Commun.">
        <title>The rainbow trout genome provides novel insights into evolution after whole-genome duplication in vertebrates.</title>
        <authorList>
            <person name="Berthelot C."/>
            <person name="Brunet F."/>
            <person name="Chalopin D."/>
            <person name="Juanchich A."/>
            <person name="Bernard M."/>
            <person name="Noel B."/>
            <person name="Bento P."/>
            <person name="Da Silva C."/>
            <person name="Labadie K."/>
            <person name="Alberti A."/>
            <person name="Aury J.M."/>
            <person name="Louis A."/>
            <person name="Dehais P."/>
            <person name="Bardou P."/>
            <person name="Montfort J."/>
            <person name="Klopp C."/>
            <person name="Cabau C."/>
            <person name="Gaspin C."/>
            <person name="Thorgaard G.H."/>
            <person name="Boussaha M."/>
            <person name="Quillet E."/>
            <person name="Guyomard R."/>
            <person name="Galiana D."/>
            <person name="Bobe J."/>
            <person name="Volff J.N."/>
            <person name="Genet C."/>
            <person name="Wincker P."/>
            <person name="Jaillon O."/>
            <person name="Roest Crollius H."/>
            <person name="Guiguen Y."/>
        </authorList>
    </citation>
    <scope>NUCLEOTIDE SEQUENCE [LARGE SCALE GENOMIC DNA]</scope>
</reference>
<keyword evidence="2" id="KW-0472">Membrane</keyword>
<evidence type="ECO:0000313" key="3">
    <source>
        <dbReference type="EMBL" id="CDQ81466.1"/>
    </source>
</evidence>
<evidence type="ECO:0000256" key="1">
    <source>
        <dbReference type="SAM" id="MobiDB-lite"/>
    </source>
</evidence>
<name>A0A060XPQ0_ONCMY</name>
<protein>
    <submittedName>
        <fullName evidence="3">Uncharacterized protein</fullName>
    </submittedName>
</protein>
<feature type="transmembrane region" description="Helical" evidence="2">
    <location>
        <begin position="150"/>
        <end position="171"/>
    </location>
</feature>
<proteinExistence type="predicted"/>
<feature type="transmembrane region" description="Helical" evidence="2">
    <location>
        <begin position="84"/>
        <end position="101"/>
    </location>
</feature>
<organism evidence="3 4">
    <name type="scientific">Oncorhynchus mykiss</name>
    <name type="common">Rainbow trout</name>
    <name type="synonym">Salmo gairdneri</name>
    <dbReference type="NCBI Taxonomy" id="8022"/>
    <lineage>
        <taxon>Eukaryota</taxon>
        <taxon>Metazoa</taxon>
        <taxon>Chordata</taxon>
        <taxon>Craniata</taxon>
        <taxon>Vertebrata</taxon>
        <taxon>Euteleostomi</taxon>
        <taxon>Actinopterygii</taxon>
        <taxon>Neopterygii</taxon>
        <taxon>Teleostei</taxon>
        <taxon>Protacanthopterygii</taxon>
        <taxon>Salmoniformes</taxon>
        <taxon>Salmonidae</taxon>
        <taxon>Salmoninae</taxon>
        <taxon>Oncorhynchus</taxon>
    </lineage>
</organism>
<dbReference type="Proteomes" id="UP000193380">
    <property type="component" value="Unassembled WGS sequence"/>
</dbReference>
<dbReference type="PaxDb" id="8022-A0A060XPQ0"/>
<keyword evidence="2" id="KW-1133">Transmembrane helix</keyword>
<evidence type="ECO:0000256" key="2">
    <source>
        <dbReference type="SAM" id="Phobius"/>
    </source>
</evidence>
<accession>A0A060XPQ0</accession>
<evidence type="ECO:0000313" key="4">
    <source>
        <dbReference type="Proteomes" id="UP000193380"/>
    </source>
</evidence>
<gene>
    <name evidence="3" type="ORF">GSONMT00044064001</name>
</gene>
<reference evidence="3" key="2">
    <citation type="submission" date="2014-03" db="EMBL/GenBank/DDBJ databases">
        <authorList>
            <person name="Genoscope - CEA"/>
        </authorList>
    </citation>
    <scope>NUCLEOTIDE SEQUENCE</scope>
</reference>
<dbReference type="EMBL" id="FR905767">
    <property type="protein sequence ID" value="CDQ81466.1"/>
    <property type="molecule type" value="Genomic_DNA"/>
</dbReference>
<feature type="transmembrane region" description="Helical" evidence="2">
    <location>
        <begin position="113"/>
        <end position="138"/>
    </location>
</feature>